<dbReference type="HOGENOM" id="CLU_161502_0_0_1"/>
<protein>
    <submittedName>
        <fullName evidence="2">Uncharacterized protein</fullName>
    </submittedName>
</protein>
<evidence type="ECO:0000256" key="1">
    <source>
        <dbReference type="SAM" id="MobiDB-lite"/>
    </source>
</evidence>
<dbReference type="Pfam" id="PF10253">
    <property type="entry name" value="PRCC"/>
    <property type="match status" value="1"/>
</dbReference>
<evidence type="ECO:0000313" key="2">
    <source>
        <dbReference type="EMBL" id="CCK68469.1"/>
    </source>
</evidence>
<keyword evidence="3" id="KW-1185">Reference proteome</keyword>
<dbReference type="EMBL" id="HE978315">
    <property type="protein sequence ID" value="CCK68469.1"/>
    <property type="molecule type" value="Genomic_DNA"/>
</dbReference>
<feature type="compositionally biased region" description="Acidic residues" evidence="1">
    <location>
        <begin position="1"/>
        <end position="10"/>
    </location>
</feature>
<name>J7S339_HUIN7</name>
<reference evidence="3" key="2">
    <citation type="submission" date="2012-08" db="EMBL/GenBank/DDBJ databases">
        <title>Genome sequence of Kazachstania naganishii.</title>
        <authorList>
            <person name="Gordon J.L."/>
            <person name="Armisen D."/>
            <person name="Proux-Wera E."/>
            <person name="OhEigeartaigh S.S."/>
            <person name="Byrne K.P."/>
            <person name="Wolfe K.H."/>
        </authorList>
    </citation>
    <scope>NUCLEOTIDE SEQUENCE [LARGE SCALE GENOMIC DNA]</scope>
    <source>
        <strain evidence="3">ATCC MYA-139 / BCRC 22969 / CBS 8797 / CCRC 22969 / KCTC 17520 / NBRC 10181 / NCYC 3082</strain>
    </source>
</reference>
<dbReference type="RefSeq" id="XP_022462715.1">
    <property type="nucleotide sequence ID" value="XM_022611291.1"/>
</dbReference>
<gene>
    <name evidence="2" type="primary">KNAG0B00200</name>
    <name evidence="2" type="ordered locus">KNAG_0B00200</name>
</gene>
<feature type="region of interest" description="Disordered" evidence="1">
    <location>
        <begin position="1"/>
        <end position="61"/>
    </location>
</feature>
<organism evidence="2 3">
    <name type="scientific">Huiozyma naganishii (strain ATCC MYA-139 / BCRC 22969 / CBS 8797 / KCTC 17520 / NBRC 10181 / NCYC 3082 / Yp74L-3)</name>
    <name type="common">Yeast</name>
    <name type="synonym">Kazachstania naganishii</name>
    <dbReference type="NCBI Taxonomy" id="1071383"/>
    <lineage>
        <taxon>Eukaryota</taxon>
        <taxon>Fungi</taxon>
        <taxon>Dikarya</taxon>
        <taxon>Ascomycota</taxon>
        <taxon>Saccharomycotina</taxon>
        <taxon>Saccharomycetes</taxon>
        <taxon>Saccharomycetales</taxon>
        <taxon>Saccharomycetaceae</taxon>
        <taxon>Huiozyma</taxon>
    </lineage>
</organism>
<dbReference type="OrthoDB" id="2555634at2759"/>
<reference evidence="2 3" key="1">
    <citation type="journal article" date="2011" name="Proc. Natl. Acad. Sci. U.S.A.">
        <title>Evolutionary erosion of yeast sex chromosomes by mating-type switching accidents.</title>
        <authorList>
            <person name="Gordon J.L."/>
            <person name="Armisen D."/>
            <person name="Proux-Wera E."/>
            <person name="Oheigeartaigh S.S."/>
            <person name="Byrne K.P."/>
            <person name="Wolfe K.H."/>
        </authorList>
    </citation>
    <scope>NUCLEOTIDE SEQUENCE [LARGE SCALE GENOMIC DNA]</scope>
    <source>
        <strain evidence="3">ATCC MYA-139 / BCRC 22969 / CBS 8797 / CCRC 22969 / KCTC 17520 / NBRC 10181 / NCYC 3082</strain>
    </source>
</reference>
<evidence type="ECO:0000313" key="3">
    <source>
        <dbReference type="Proteomes" id="UP000006310"/>
    </source>
</evidence>
<feature type="compositionally biased region" description="Basic and acidic residues" evidence="1">
    <location>
        <begin position="41"/>
        <end position="60"/>
    </location>
</feature>
<dbReference type="InterPro" id="IPR018800">
    <property type="entry name" value="PRCC"/>
</dbReference>
<proteinExistence type="predicted"/>
<dbReference type="KEGG" id="kng:KNAG_0B00200"/>
<dbReference type="GeneID" id="34524119"/>
<dbReference type="Proteomes" id="UP000006310">
    <property type="component" value="Chromosome 2"/>
</dbReference>
<sequence>MNSGETDEIFESGFSRSSLALSEPSYEPVTFAELNGTSYEGSKHRDSTRPQERVQDDDTATRSILDWASTNANTPTANTAQPITQVYDRKNQLTSLVQNAQMNEGALAARNEQLQQAKRTSRRRYGW</sequence>
<dbReference type="AlphaFoldDB" id="J7S339"/>
<accession>J7S339</accession>